<name>F4WBK0_ACREC</name>
<dbReference type="InParanoid" id="F4WBK0"/>
<proteinExistence type="predicted"/>
<accession>F4WBK0</accession>
<evidence type="ECO:0000313" key="1">
    <source>
        <dbReference type="EMBL" id="EGI68432.1"/>
    </source>
</evidence>
<keyword evidence="2" id="KW-1185">Reference proteome</keyword>
<gene>
    <name evidence="1" type="ORF">G5I_02914</name>
</gene>
<dbReference type="AlphaFoldDB" id="F4WBK0"/>
<organism evidence="2">
    <name type="scientific">Acromyrmex echinatior</name>
    <name type="common">Panamanian leafcutter ant</name>
    <name type="synonym">Acromyrmex octospinosus echinatior</name>
    <dbReference type="NCBI Taxonomy" id="103372"/>
    <lineage>
        <taxon>Eukaryota</taxon>
        <taxon>Metazoa</taxon>
        <taxon>Ecdysozoa</taxon>
        <taxon>Arthropoda</taxon>
        <taxon>Hexapoda</taxon>
        <taxon>Insecta</taxon>
        <taxon>Pterygota</taxon>
        <taxon>Neoptera</taxon>
        <taxon>Endopterygota</taxon>
        <taxon>Hymenoptera</taxon>
        <taxon>Apocrita</taxon>
        <taxon>Aculeata</taxon>
        <taxon>Formicoidea</taxon>
        <taxon>Formicidae</taxon>
        <taxon>Myrmicinae</taxon>
        <taxon>Acromyrmex</taxon>
    </lineage>
</organism>
<reference evidence="1" key="1">
    <citation type="submission" date="2011-02" db="EMBL/GenBank/DDBJ databases">
        <title>The genome of the leaf-cutting ant Acromyrmex echinatior suggests key adaptations to social evolution and fungus farming.</title>
        <authorList>
            <person name="Nygaard S."/>
            <person name="Zhang G."/>
        </authorList>
    </citation>
    <scope>NUCLEOTIDE SEQUENCE</scope>
</reference>
<dbReference type="EMBL" id="GL888064">
    <property type="protein sequence ID" value="EGI68432.1"/>
    <property type="molecule type" value="Genomic_DNA"/>
</dbReference>
<evidence type="ECO:0000313" key="2">
    <source>
        <dbReference type="Proteomes" id="UP000007755"/>
    </source>
</evidence>
<dbReference type="Proteomes" id="UP000007755">
    <property type="component" value="Unassembled WGS sequence"/>
</dbReference>
<protein>
    <submittedName>
        <fullName evidence="1">Uncharacterized protein</fullName>
    </submittedName>
</protein>
<sequence>MAQHCPFRVIRVSSSSKSWKSSLPIFNWIEYHRWYQVNDEFGACLACTAVFWEAMSVPPMRGGPGDPGGSLSLPPLVFANGVTLTSVSVEHFDTFAKEILIGATNDMCEQMDVTIDRAAKRANESLVLEREHEYAKRRNGPGPDKVTSVSVSVPLSDSSARAQQASHNLSGNIGRGGELCFSPLLSGGAPAWLLVSATRFTLVGIAAAPRQGPINIEQEQEEVNDKFFQ</sequence>